<dbReference type="Proteomes" id="UP001229251">
    <property type="component" value="Unassembled WGS sequence"/>
</dbReference>
<evidence type="ECO:0000313" key="6">
    <source>
        <dbReference type="EMBL" id="MDK7187402.1"/>
    </source>
</evidence>
<dbReference type="InterPro" id="IPR001705">
    <property type="entry name" value="Ribosomal_bL33"/>
</dbReference>
<accession>A0AAJ1Q4A7</accession>
<reference evidence="6" key="1">
    <citation type="submission" date="2023-05" db="EMBL/GenBank/DDBJ databases">
        <title>Cataloging the Phylogenetic Diversity of Human Bladder Bacteria.</title>
        <authorList>
            <person name="Du J."/>
        </authorList>
    </citation>
    <scope>NUCLEOTIDE SEQUENCE</scope>
    <source>
        <strain evidence="6">UMB1231</strain>
    </source>
</reference>
<evidence type="ECO:0000256" key="2">
    <source>
        <dbReference type="ARBA" id="ARBA00022980"/>
    </source>
</evidence>
<dbReference type="HAMAP" id="MF_00294">
    <property type="entry name" value="Ribosomal_bL33"/>
    <property type="match status" value="1"/>
</dbReference>
<dbReference type="InterPro" id="IPR011332">
    <property type="entry name" value="Ribosomal_zn-bd"/>
</dbReference>
<evidence type="ECO:0000256" key="3">
    <source>
        <dbReference type="ARBA" id="ARBA00023274"/>
    </source>
</evidence>
<dbReference type="GO" id="GO:1990904">
    <property type="term" value="C:ribonucleoprotein complex"/>
    <property type="evidence" value="ECO:0007669"/>
    <property type="project" value="UniProtKB-KW"/>
</dbReference>
<dbReference type="SUPFAM" id="SSF57829">
    <property type="entry name" value="Zn-binding ribosomal proteins"/>
    <property type="match status" value="1"/>
</dbReference>
<evidence type="ECO:0000256" key="1">
    <source>
        <dbReference type="ARBA" id="ARBA00007596"/>
    </source>
</evidence>
<dbReference type="GO" id="GO:0005737">
    <property type="term" value="C:cytoplasm"/>
    <property type="evidence" value="ECO:0007669"/>
    <property type="project" value="UniProtKB-ARBA"/>
</dbReference>
<keyword evidence="2 5" id="KW-0689">Ribosomal protein</keyword>
<evidence type="ECO:0000256" key="5">
    <source>
        <dbReference type="HAMAP-Rule" id="MF_00294"/>
    </source>
</evidence>
<dbReference type="NCBIfam" id="TIGR01023">
    <property type="entry name" value="rpmG_bact"/>
    <property type="match status" value="1"/>
</dbReference>
<dbReference type="GO" id="GO:0005840">
    <property type="term" value="C:ribosome"/>
    <property type="evidence" value="ECO:0007669"/>
    <property type="project" value="UniProtKB-KW"/>
</dbReference>
<evidence type="ECO:0000313" key="7">
    <source>
        <dbReference type="Proteomes" id="UP001229251"/>
    </source>
</evidence>
<proteinExistence type="inferred from homology"/>
<dbReference type="RefSeq" id="WP_006908428.1">
    <property type="nucleotide sequence ID" value="NZ_CAUPDI010000003.1"/>
</dbReference>
<comment type="caution">
    <text evidence="6">The sequence shown here is derived from an EMBL/GenBank/DDBJ whole genome shotgun (WGS) entry which is preliminary data.</text>
</comment>
<dbReference type="AlphaFoldDB" id="A0AAJ1Q4A7"/>
<dbReference type="InterPro" id="IPR038584">
    <property type="entry name" value="Ribosomal_bL33_sf"/>
</dbReference>
<dbReference type="GO" id="GO:0006412">
    <property type="term" value="P:translation"/>
    <property type="evidence" value="ECO:0007669"/>
    <property type="project" value="UniProtKB-UniRule"/>
</dbReference>
<dbReference type="EMBL" id="JASOOE010000008">
    <property type="protein sequence ID" value="MDK7187402.1"/>
    <property type="molecule type" value="Genomic_DNA"/>
</dbReference>
<dbReference type="Gene3D" id="2.20.28.120">
    <property type="entry name" value="Ribosomal protein L33"/>
    <property type="match status" value="1"/>
</dbReference>
<organism evidence="6 7">
    <name type="scientific">Facklamia hominis</name>
    <dbReference type="NCBI Taxonomy" id="178214"/>
    <lineage>
        <taxon>Bacteria</taxon>
        <taxon>Bacillati</taxon>
        <taxon>Bacillota</taxon>
        <taxon>Bacilli</taxon>
        <taxon>Lactobacillales</taxon>
        <taxon>Aerococcaceae</taxon>
        <taxon>Facklamia</taxon>
    </lineage>
</organism>
<protein>
    <recommendedName>
        <fullName evidence="4 5">Large ribosomal subunit protein bL33</fullName>
    </recommendedName>
</protein>
<gene>
    <name evidence="5 6" type="primary">rpmG</name>
    <name evidence="6" type="ORF">QP433_05360</name>
</gene>
<keyword evidence="3 5" id="KW-0687">Ribonucleoprotein</keyword>
<sequence>MAQKKTALACSVCGNRNYHMTPTQMGQSKRLELMKFCKHCNRHTLHKETK</sequence>
<comment type="similarity">
    <text evidence="1 5">Belongs to the bacterial ribosomal protein bL33 family.</text>
</comment>
<dbReference type="Pfam" id="PF00471">
    <property type="entry name" value="Ribosomal_L33"/>
    <property type="match status" value="1"/>
</dbReference>
<name>A0AAJ1Q4A7_9LACT</name>
<dbReference type="NCBIfam" id="NF001764">
    <property type="entry name" value="PRK00504.1"/>
    <property type="match status" value="1"/>
</dbReference>
<evidence type="ECO:0000256" key="4">
    <source>
        <dbReference type="ARBA" id="ARBA00035176"/>
    </source>
</evidence>
<dbReference type="GO" id="GO:0003735">
    <property type="term" value="F:structural constituent of ribosome"/>
    <property type="evidence" value="ECO:0007669"/>
    <property type="project" value="InterPro"/>
</dbReference>